<reference evidence="2 3" key="1">
    <citation type="submission" date="2021-06" db="EMBL/GenBank/DDBJ databases">
        <authorList>
            <person name="Palmer J.M."/>
        </authorList>
    </citation>
    <scope>NUCLEOTIDE SEQUENCE [LARGE SCALE GENOMIC DNA]</scope>
    <source>
        <strain evidence="3">if_2019</strain>
        <tissue evidence="2">Muscle</tissue>
    </source>
</reference>
<evidence type="ECO:0000256" key="1">
    <source>
        <dbReference type="SAM" id="MobiDB-lite"/>
    </source>
</evidence>
<feature type="region of interest" description="Disordered" evidence="1">
    <location>
        <begin position="47"/>
        <end position="109"/>
    </location>
</feature>
<evidence type="ECO:0000313" key="3">
    <source>
        <dbReference type="Proteomes" id="UP001482620"/>
    </source>
</evidence>
<evidence type="ECO:0000313" key="2">
    <source>
        <dbReference type="EMBL" id="MEQ2231192.1"/>
    </source>
</evidence>
<dbReference type="Proteomes" id="UP001482620">
    <property type="component" value="Unassembled WGS sequence"/>
</dbReference>
<organism evidence="2 3">
    <name type="scientific">Ilyodon furcidens</name>
    <name type="common">goldbreast splitfin</name>
    <dbReference type="NCBI Taxonomy" id="33524"/>
    <lineage>
        <taxon>Eukaryota</taxon>
        <taxon>Metazoa</taxon>
        <taxon>Chordata</taxon>
        <taxon>Craniata</taxon>
        <taxon>Vertebrata</taxon>
        <taxon>Euteleostomi</taxon>
        <taxon>Actinopterygii</taxon>
        <taxon>Neopterygii</taxon>
        <taxon>Teleostei</taxon>
        <taxon>Neoteleostei</taxon>
        <taxon>Acanthomorphata</taxon>
        <taxon>Ovalentaria</taxon>
        <taxon>Atherinomorphae</taxon>
        <taxon>Cyprinodontiformes</taxon>
        <taxon>Goodeidae</taxon>
        <taxon>Ilyodon</taxon>
    </lineage>
</organism>
<keyword evidence="3" id="KW-1185">Reference proteome</keyword>
<accession>A0ABV0TG08</accession>
<name>A0ABV0TG08_9TELE</name>
<proteinExistence type="predicted"/>
<protein>
    <submittedName>
        <fullName evidence="2">Uncharacterized protein</fullName>
    </submittedName>
</protein>
<sequence length="109" mass="12509">MLLTHSHSPYSLYTPRFRQQNPIGATSFQTEEVVPFIPDWRQGDHLSHQFRLGLDPNHSGPEPSPPLPNLASRHPIDCRPHPETGPKQTNKPANQRHPRMKQSYSPNEF</sequence>
<comment type="caution">
    <text evidence="2">The sequence shown here is derived from an EMBL/GenBank/DDBJ whole genome shotgun (WGS) entry which is preliminary data.</text>
</comment>
<dbReference type="EMBL" id="JAHRIQ010031050">
    <property type="protein sequence ID" value="MEQ2231192.1"/>
    <property type="molecule type" value="Genomic_DNA"/>
</dbReference>
<feature type="compositionally biased region" description="Basic and acidic residues" evidence="1">
    <location>
        <begin position="74"/>
        <end position="84"/>
    </location>
</feature>
<gene>
    <name evidence="2" type="ORF">ILYODFUR_037026</name>
</gene>